<organism evidence="7 8">
    <name type="scientific">Rehaibacterium terrae</name>
    <dbReference type="NCBI Taxonomy" id="1341696"/>
    <lineage>
        <taxon>Bacteria</taxon>
        <taxon>Pseudomonadati</taxon>
        <taxon>Pseudomonadota</taxon>
        <taxon>Gammaproteobacteria</taxon>
        <taxon>Lysobacterales</taxon>
        <taxon>Lysobacteraceae</taxon>
        <taxon>Rehaibacterium</taxon>
    </lineage>
</organism>
<dbReference type="InterPro" id="IPR006179">
    <property type="entry name" value="5_nucleotidase/apyrase"/>
</dbReference>
<dbReference type="SUPFAM" id="SSF56300">
    <property type="entry name" value="Metallo-dependent phosphatases"/>
    <property type="match status" value="1"/>
</dbReference>
<feature type="compositionally biased region" description="Basic and acidic residues" evidence="4">
    <location>
        <begin position="580"/>
        <end position="591"/>
    </location>
</feature>
<evidence type="ECO:0000256" key="4">
    <source>
        <dbReference type="SAM" id="MobiDB-lite"/>
    </source>
</evidence>
<keyword evidence="2" id="KW-0732">Signal</keyword>
<dbReference type="EC" id="3.1.3.5" evidence="7"/>
<dbReference type="PRINTS" id="PR01607">
    <property type="entry name" value="APYRASEFAMLY"/>
</dbReference>
<dbReference type="InterPro" id="IPR036907">
    <property type="entry name" value="5'-Nucleotdase_C_sf"/>
</dbReference>
<evidence type="ECO:0000313" key="7">
    <source>
        <dbReference type="EMBL" id="MBB5016166.1"/>
    </source>
</evidence>
<keyword evidence="8" id="KW-1185">Reference proteome</keyword>
<dbReference type="PROSITE" id="PS00786">
    <property type="entry name" value="5_NUCLEOTIDASE_2"/>
    <property type="match status" value="1"/>
</dbReference>
<feature type="region of interest" description="Disordered" evidence="4">
    <location>
        <begin position="566"/>
        <end position="591"/>
    </location>
</feature>
<name>A0A7W7Y139_9GAMM</name>
<dbReference type="PANTHER" id="PTHR11575:SF24">
    <property type="entry name" value="5'-NUCLEOTIDASE"/>
    <property type="match status" value="1"/>
</dbReference>
<keyword evidence="3 7" id="KW-0378">Hydrolase</keyword>
<dbReference type="RefSeq" id="WP_221301254.1">
    <property type="nucleotide sequence ID" value="NZ_JACHHX010000015.1"/>
</dbReference>
<evidence type="ECO:0000313" key="8">
    <source>
        <dbReference type="Proteomes" id="UP000519004"/>
    </source>
</evidence>
<evidence type="ECO:0000256" key="2">
    <source>
        <dbReference type="ARBA" id="ARBA00022729"/>
    </source>
</evidence>
<proteinExistence type="inferred from homology"/>
<reference evidence="7 8" key="1">
    <citation type="submission" date="2020-08" db="EMBL/GenBank/DDBJ databases">
        <title>Genomic Encyclopedia of Type Strains, Phase IV (KMG-IV): sequencing the most valuable type-strain genomes for metagenomic binning, comparative biology and taxonomic classification.</title>
        <authorList>
            <person name="Goeker M."/>
        </authorList>
    </citation>
    <scope>NUCLEOTIDE SEQUENCE [LARGE SCALE GENOMIC DNA]</scope>
    <source>
        <strain evidence="7 8">DSM 25897</strain>
    </source>
</reference>
<gene>
    <name evidence="7" type="ORF">HNQ58_002077</name>
</gene>
<dbReference type="InterPro" id="IPR004843">
    <property type="entry name" value="Calcineurin-like_PHP"/>
</dbReference>
<keyword evidence="3" id="KW-0547">Nucleotide-binding</keyword>
<sequence length="591" mass="63595">MPSAQGFGLRVLHVNDHHSRIAPDPGQSLRLDGEEVQLSFGGFPRVVAKLQALRGDDTLVLHAGDAVAGDLYFTLFQGQADADLMNQACFDAFVLGNHEFDAGDAGLRRFLDHLASPAWDCETPVLSANVRPKVGASPLALRRSDEQVRPSVVVERGGRRIGIVGITAVDKTISSSAPGPGIVFDDETRSAQREIDALRADGVDVVVLLTHIGYRNDIALAHALSGVDVIVGGDSHSLLGDALREYGLSVDGPYPTVVPNADGDPVCVVQAWQYSWVVGELEVDFDADGRVRRCGGRPHLLLGDDFRQSGAPVDDARRARLLRSIAAAPELSIVTPDPAAQQVLDFYTGKVQEFAGEVLGQVPERLCLRRAPGSHDRSRDGTPGCAEATDAQGGHIQNLVAHAFLDQARRYGGADIALQNGGGVRDGVSAGAFTVGTAYTVLPFKNTLVRLTMTGAELKQALEGAIEFFLGNLGANTGSYPYAAGLRWRVDLTRTREQGRLVDMEVLRDGAWQPLDPAATYRIVTSDYLASGKDGYDDLALIPAERREDTFFDYAQALIDYVRAGRPLSRPPPETVSTQHFRDLDGKTYAP</sequence>
<dbReference type="GO" id="GO:0046872">
    <property type="term" value="F:metal ion binding"/>
    <property type="evidence" value="ECO:0007669"/>
    <property type="project" value="InterPro"/>
</dbReference>
<comment type="caution">
    <text evidence="7">The sequence shown here is derived from an EMBL/GenBank/DDBJ whole genome shotgun (WGS) entry which is preliminary data.</text>
</comment>
<dbReference type="Gene3D" id="3.60.21.10">
    <property type="match status" value="1"/>
</dbReference>
<evidence type="ECO:0000259" key="5">
    <source>
        <dbReference type="Pfam" id="PF00149"/>
    </source>
</evidence>
<dbReference type="InterPro" id="IPR006146">
    <property type="entry name" value="5'-Nucleotdase_CS"/>
</dbReference>
<dbReference type="GO" id="GO:0008253">
    <property type="term" value="F:5'-nucleotidase activity"/>
    <property type="evidence" value="ECO:0007669"/>
    <property type="project" value="UniProtKB-EC"/>
</dbReference>
<dbReference type="Pfam" id="PF02872">
    <property type="entry name" value="5_nucleotid_C"/>
    <property type="match status" value="1"/>
</dbReference>
<accession>A0A7W7Y139</accession>
<dbReference type="Pfam" id="PF00149">
    <property type="entry name" value="Metallophos"/>
    <property type="match status" value="1"/>
</dbReference>
<evidence type="ECO:0000256" key="1">
    <source>
        <dbReference type="ARBA" id="ARBA00006654"/>
    </source>
</evidence>
<evidence type="ECO:0000256" key="3">
    <source>
        <dbReference type="RuleBase" id="RU362119"/>
    </source>
</evidence>
<feature type="domain" description="Calcineurin-like phosphoesterase" evidence="5">
    <location>
        <begin position="9"/>
        <end position="237"/>
    </location>
</feature>
<dbReference type="GO" id="GO:0009166">
    <property type="term" value="P:nucleotide catabolic process"/>
    <property type="evidence" value="ECO:0007669"/>
    <property type="project" value="InterPro"/>
</dbReference>
<feature type="domain" description="5'-Nucleotidase C-terminal" evidence="6">
    <location>
        <begin position="390"/>
        <end position="537"/>
    </location>
</feature>
<evidence type="ECO:0000259" key="6">
    <source>
        <dbReference type="Pfam" id="PF02872"/>
    </source>
</evidence>
<dbReference type="Proteomes" id="UP000519004">
    <property type="component" value="Unassembled WGS sequence"/>
</dbReference>
<dbReference type="AlphaFoldDB" id="A0A7W7Y139"/>
<comment type="similarity">
    <text evidence="1 3">Belongs to the 5'-nucleotidase family.</text>
</comment>
<protein>
    <submittedName>
        <fullName evidence="7">5'-nucleotidase</fullName>
        <ecNumber evidence="7">3.1.3.5</ecNumber>
    </submittedName>
</protein>
<dbReference type="GO" id="GO:0000166">
    <property type="term" value="F:nucleotide binding"/>
    <property type="evidence" value="ECO:0007669"/>
    <property type="project" value="UniProtKB-KW"/>
</dbReference>
<dbReference type="InterPro" id="IPR029052">
    <property type="entry name" value="Metallo-depent_PP-like"/>
</dbReference>
<dbReference type="EMBL" id="JACHHX010000015">
    <property type="protein sequence ID" value="MBB5016166.1"/>
    <property type="molecule type" value="Genomic_DNA"/>
</dbReference>
<dbReference type="PANTHER" id="PTHR11575">
    <property type="entry name" value="5'-NUCLEOTIDASE-RELATED"/>
    <property type="match status" value="1"/>
</dbReference>
<dbReference type="SUPFAM" id="SSF55816">
    <property type="entry name" value="5'-nucleotidase (syn. UDP-sugar hydrolase), C-terminal domain"/>
    <property type="match status" value="1"/>
</dbReference>
<dbReference type="GO" id="GO:0030288">
    <property type="term" value="C:outer membrane-bounded periplasmic space"/>
    <property type="evidence" value="ECO:0007669"/>
    <property type="project" value="TreeGrafter"/>
</dbReference>
<dbReference type="Gene3D" id="3.90.780.10">
    <property type="entry name" value="5'-Nucleotidase, C-terminal domain"/>
    <property type="match status" value="1"/>
</dbReference>
<dbReference type="InterPro" id="IPR008334">
    <property type="entry name" value="5'-Nucleotdase_C"/>
</dbReference>
<dbReference type="GO" id="GO:0008768">
    <property type="term" value="F:UDP-sugar diphosphatase activity"/>
    <property type="evidence" value="ECO:0007669"/>
    <property type="project" value="TreeGrafter"/>
</dbReference>